<dbReference type="GO" id="GO:0004357">
    <property type="term" value="F:glutamate-cysteine ligase activity"/>
    <property type="evidence" value="ECO:0007669"/>
    <property type="project" value="UniProtKB-UniRule"/>
</dbReference>
<comment type="catalytic activity">
    <reaction evidence="10">
        <text>L-cysteine + L-glutamate + ATP = gamma-L-glutamyl-L-cysteine + ADP + phosphate + H(+)</text>
        <dbReference type="Rhea" id="RHEA:13285"/>
        <dbReference type="ChEBI" id="CHEBI:15378"/>
        <dbReference type="ChEBI" id="CHEBI:29985"/>
        <dbReference type="ChEBI" id="CHEBI:30616"/>
        <dbReference type="ChEBI" id="CHEBI:35235"/>
        <dbReference type="ChEBI" id="CHEBI:43474"/>
        <dbReference type="ChEBI" id="CHEBI:58173"/>
        <dbReference type="ChEBI" id="CHEBI:456216"/>
        <dbReference type="EC" id="6.3.2.2"/>
    </reaction>
</comment>
<dbReference type="Gene3D" id="1.10.8.960">
    <property type="match status" value="1"/>
</dbReference>
<dbReference type="KEGG" id="clus:A9F13_05g00715"/>
<dbReference type="InterPro" id="IPR004308">
    <property type="entry name" value="GCS"/>
</dbReference>
<dbReference type="EC" id="6.3.2.2" evidence="3 10"/>
<dbReference type="Gene3D" id="3.30.590.50">
    <property type="match status" value="2"/>
</dbReference>
<evidence type="ECO:0000256" key="10">
    <source>
        <dbReference type="RuleBase" id="RU367135"/>
    </source>
</evidence>
<gene>
    <name evidence="11" type="ORF">A9F13_05g00715</name>
</gene>
<dbReference type="InterPro" id="IPR014746">
    <property type="entry name" value="Gln_synth/guanido_kin_cat_dom"/>
</dbReference>
<evidence type="ECO:0000256" key="4">
    <source>
        <dbReference type="ARBA" id="ARBA00022598"/>
    </source>
</evidence>
<name>A0AA91Q1H0_CLALS</name>
<dbReference type="PANTHER" id="PTHR11164:SF0">
    <property type="entry name" value="GLUTAMATE--CYSTEINE LIGASE CATALYTIC SUBUNIT"/>
    <property type="match status" value="1"/>
</dbReference>
<evidence type="ECO:0000256" key="2">
    <source>
        <dbReference type="ARBA" id="ARBA00008100"/>
    </source>
</evidence>
<dbReference type="GO" id="GO:0006750">
    <property type="term" value="P:glutathione biosynthetic process"/>
    <property type="evidence" value="ECO:0007669"/>
    <property type="project" value="UniProtKB-UniRule"/>
</dbReference>
<evidence type="ECO:0000256" key="3">
    <source>
        <dbReference type="ARBA" id="ARBA00012220"/>
    </source>
</evidence>
<evidence type="ECO:0000313" key="12">
    <source>
        <dbReference type="Proteomes" id="UP000195602"/>
    </source>
</evidence>
<evidence type="ECO:0000256" key="8">
    <source>
        <dbReference type="ARBA" id="ARBA00030585"/>
    </source>
</evidence>
<keyword evidence="6 10" id="KW-0547">Nucleotide-binding</keyword>
<dbReference type="SUPFAM" id="SSF55931">
    <property type="entry name" value="Glutamine synthetase/guanido kinase"/>
    <property type="match status" value="1"/>
</dbReference>
<dbReference type="Pfam" id="PF03074">
    <property type="entry name" value="GCS"/>
    <property type="match status" value="1"/>
</dbReference>
<comment type="similarity">
    <text evidence="2 10">Belongs to the glutamate--cysteine ligase type 3 family.</text>
</comment>
<evidence type="ECO:0000256" key="6">
    <source>
        <dbReference type="ARBA" id="ARBA00022741"/>
    </source>
</evidence>
<accession>A0AA91Q1H0</accession>
<evidence type="ECO:0000256" key="9">
    <source>
        <dbReference type="ARBA" id="ARBA00032122"/>
    </source>
</evidence>
<dbReference type="EMBL" id="LYUB02000005">
    <property type="protein sequence ID" value="OVF09284.1"/>
    <property type="molecule type" value="Genomic_DNA"/>
</dbReference>
<dbReference type="AlphaFoldDB" id="A0AA91Q1H0"/>
<comment type="pathway">
    <text evidence="1 10">Sulfur metabolism; glutathione biosynthesis; glutathione from L-cysteine and L-glutamate: step 1/2.</text>
</comment>
<evidence type="ECO:0000256" key="5">
    <source>
        <dbReference type="ARBA" id="ARBA00022684"/>
    </source>
</evidence>
<dbReference type="GO" id="GO:0005524">
    <property type="term" value="F:ATP binding"/>
    <property type="evidence" value="ECO:0007669"/>
    <property type="project" value="UniProtKB-UniRule"/>
</dbReference>
<sequence>MGLLSLGTPLDWHEARKLNEHVRNNGIEQLVNIFRQHGGRSGDHYFWGDEVEYMLISVDEKNHRATLVIDQDFILDDLNDPEKPEGVLAAERNVSFHPEYGRFMIEATPLRPYDGAKLGDYLYVEKNMLDRRLVAQSVLPSHVVPLTLTAFPRMGCGIFTDPPAKPIGPASQSLFLPDEIINRHVRFPTLTANIRKRRGHKVAMNIPFYPDVNTKLLDDSIPQRDLFPSDKEPALGAAKPGHVYMDSMGFGMGSSCLQVTMQAANMAQARYLYDALAPLTPVMLAVSAAAPIFKGFLVDQDVRWNVISGAVDDRTFAERDEEPYAGYEFFGGLDVPEEVKSHFQALGGGRGLNGDAVVNKFGDTGVKTVDGRSVQKIPKSRYDSIDSYLGDEAYRREGFFRPAYNDINSPLNGAVYERLVSEKFDEPLARHFAHLFVRDPLVIFNERVAQDNLSDNDHFENIQSTNWQTLRFKPPALYKDATPEELARTPGWRVEFRPLEIQLTDFENAAFSVFIALAGAAILAYNPDWYIPISKIDANMKTAHKVDAATKEKFWFRNPTTCGLRNDDFKAYDLSWFDRFTTPGNDASAAYTNGYVTQDEVSSNVTDVKMTANEIVNGTDSFPGLIRMIVKYVAAELAPKAKVSELVTLQSYLQLVSMRAAGKIPTTARFLRNFVLDHPAYQRDSKVSDAINYDLVAETVAISRLDKPALSRFLGPMADLAQEVSERQSKTEIRS</sequence>
<evidence type="ECO:0000313" key="11">
    <source>
        <dbReference type="EMBL" id="OVF09284.1"/>
    </source>
</evidence>
<evidence type="ECO:0000256" key="1">
    <source>
        <dbReference type="ARBA" id="ARBA00005006"/>
    </source>
</evidence>
<proteinExistence type="inferred from homology"/>
<comment type="caution">
    <text evidence="11">The sequence shown here is derived from an EMBL/GenBank/DDBJ whole genome shotgun (WGS) entry which is preliminary data.</text>
</comment>
<keyword evidence="5 10" id="KW-0317">Glutathione biosynthesis</keyword>
<dbReference type="FunFam" id="3.30.590.50:FF:000002">
    <property type="entry name" value="Glutamate--cysteine ligase catalytic subunit"/>
    <property type="match status" value="1"/>
</dbReference>
<keyword evidence="4 10" id="KW-0436">Ligase</keyword>
<protein>
    <recommendedName>
        <fullName evidence="3 10">Glutamate--cysteine ligase</fullName>
        <ecNumber evidence="3 10">6.3.2.2</ecNumber>
    </recommendedName>
    <alternativeName>
        <fullName evidence="9 10">Gamma-ECS</fullName>
    </alternativeName>
    <alternativeName>
        <fullName evidence="8 10">Gamma-glutamylcysteine synthetase</fullName>
    </alternativeName>
</protein>
<organism evidence="11 12">
    <name type="scientific">Clavispora lusitaniae</name>
    <name type="common">Candida lusitaniae</name>
    <dbReference type="NCBI Taxonomy" id="36911"/>
    <lineage>
        <taxon>Eukaryota</taxon>
        <taxon>Fungi</taxon>
        <taxon>Dikarya</taxon>
        <taxon>Ascomycota</taxon>
        <taxon>Saccharomycotina</taxon>
        <taxon>Pichiomycetes</taxon>
        <taxon>Metschnikowiaceae</taxon>
        <taxon>Clavispora</taxon>
    </lineage>
</organism>
<evidence type="ECO:0000256" key="7">
    <source>
        <dbReference type="ARBA" id="ARBA00022840"/>
    </source>
</evidence>
<keyword evidence="7 10" id="KW-0067">ATP-binding</keyword>
<dbReference type="Proteomes" id="UP000195602">
    <property type="component" value="Unassembled WGS sequence"/>
</dbReference>
<dbReference type="PANTHER" id="PTHR11164">
    <property type="entry name" value="GLUTAMATE CYSTEINE LIGASE"/>
    <property type="match status" value="1"/>
</dbReference>
<reference evidence="11 12" key="1">
    <citation type="submission" date="2017-04" db="EMBL/GenBank/DDBJ databases">
        <title>Draft genome of the yeast Clavispora lusitaniae type strain CBS 6936.</title>
        <authorList>
            <person name="Durrens P."/>
            <person name="Klopp C."/>
            <person name="Biteau N."/>
            <person name="Fitton-Ouhabi V."/>
            <person name="Dementhon K."/>
            <person name="Accoceberry I."/>
            <person name="Sherman D.J."/>
            <person name="Noel T."/>
        </authorList>
    </citation>
    <scope>NUCLEOTIDE SEQUENCE [LARGE SCALE GENOMIC DNA]</scope>
    <source>
        <strain evidence="11 12">CBS 6936</strain>
    </source>
</reference>